<accession>A0ABD6E9R4</accession>
<comment type="caution">
    <text evidence="1">The sequence shown here is derived from an EMBL/GenBank/DDBJ whole genome shotgun (WGS) entry which is preliminary data.</text>
</comment>
<dbReference type="Proteomes" id="UP001608902">
    <property type="component" value="Unassembled WGS sequence"/>
</dbReference>
<dbReference type="EMBL" id="JBGFUD010000271">
    <property type="protein sequence ID" value="MFH4974141.1"/>
    <property type="molecule type" value="Genomic_DNA"/>
</dbReference>
<proteinExistence type="predicted"/>
<dbReference type="AlphaFoldDB" id="A0ABD6E9R4"/>
<keyword evidence="2" id="KW-1185">Reference proteome</keyword>
<sequence>MVTFETNLSPNTYLRLPRIDHRKTTDSMRKRDSQLFTSRTLALLGSKYVHKEHNVFRESSLVRSVHTPTLCALHCCFLQRTAVHMRLRNCTVQNICPKSVILQSDTTATKIV</sequence>
<name>A0ABD6E9R4_9BILA</name>
<reference evidence="1 2" key="1">
    <citation type="submission" date="2024-08" db="EMBL/GenBank/DDBJ databases">
        <title>Gnathostoma spinigerum genome.</title>
        <authorList>
            <person name="Gonzalez-Bertolin B."/>
            <person name="Monzon S."/>
            <person name="Zaballos A."/>
            <person name="Jimenez P."/>
            <person name="Dekumyoy P."/>
            <person name="Varona S."/>
            <person name="Cuesta I."/>
            <person name="Sumanam S."/>
            <person name="Adisakwattana P."/>
            <person name="Gasser R.B."/>
            <person name="Hernandez-Gonzalez A."/>
            <person name="Young N.D."/>
            <person name="Perteguer M.J."/>
        </authorList>
    </citation>
    <scope>NUCLEOTIDE SEQUENCE [LARGE SCALE GENOMIC DNA]</scope>
    <source>
        <strain evidence="1">AL3</strain>
        <tissue evidence="1">Liver</tissue>
    </source>
</reference>
<protein>
    <submittedName>
        <fullName evidence="1">Uncharacterized protein</fullName>
    </submittedName>
</protein>
<organism evidence="1 2">
    <name type="scientific">Gnathostoma spinigerum</name>
    <dbReference type="NCBI Taxonomy" id="75299"/>
    <lineage>
        <taxon>Eukaryota</taxon>
        <taxon>Metazoa</taxon>
        <taxon>Ecdysozoa</taxon>
        <taxon>Nematoda</taxon>
        <taxon>Chromadorea</taxon>
        <taxon>Rhabditida</taxon>
        <taxon>Spirurina</taxon>
        <taxon>Gnathostomatomorpha</taxon>
        <taxon>Gnathostomatoidea</taxon>
        <taxon>Gnathostomatidae</taxon>
        <taxon>Gnathostoma</taxon>
    </lineage>
</organism>
<gene>
    <name evidence="1" type="ORF">AB6A40_000850</name>
</gene>
<evidence type="ECO:0000313" key="2">
    <source>
        <dbReference type="Proteomes" id="UP001608902"/>
    </source>
</evidence>
<evidence type="ECO:0000313" key="1">
    <source>
        <dbReference type="EMBL" id="MFH4974141.1"/>
    </source>
</evidence>